<evidence type="ECO:0000256" key="6">
    <source>
        <dbReference type="ARBA" id="ARBA00022692"/>
    </source>
</evidence>
<dbReference type="GO" id="GO:0016705">
    <property type="term" value="F:oxidoreductase activity, acting on paired donors, with incorporation or reduction of molecular oxygen"/>
    <property type="evidence" value="ECO:0007669"/>
    <property type="project" value="InterPro"/>
</dbReference>
<dbReference type="PANTHER" id="PTHR24305:SF166">
    <property type="entry name" value="CYTOCHROME P450 12A4, MITOCHONDRIAL-RELATED"/>
    <property type="match status" value="1"/>
</dbReference>
<dbReference type="GO" id="GO:0016020">
    <property type="term" value="C:membrane"/>
    <property type="evidence" value="ECO:0007669"/>
    <property type="project" value="UniProtKB-SubCell"/>
</dbReference>
<dbReference type="InterPro" id="IPR036396">
    <property type="entry name" value="Cyt_P450_sf"/>
</dbReference>
<evidence type="ECO:0000256" key="5">
    <source>
        <dbReference type="ARBA" id="ARBA00022617"/>
    </source>
</evidence>
<comment type="similarity">
    <text evidence="4">Belongs to the cytochrome P450 family.</text>
</comment>
<accession>A0A9P5UB36</accession>
<evidence type="ECO:0000256" key="7">
    <source>
        <dbReference type="ARBA" id="ARBA00022723"/>
    </source>
</evidence>
<comment type="pathway">
    <text evidence="3">Secondary metabolite biosynthesis; terpenoid biosynthesis.</text>
</comment>
<dbReference type="InterPro" id="IPR050121">
    <property type="entry name" value="Cytochrome_P450_monoxygenase"/>
</dbReference>
<keyword evidence="8" id="KW-1133">Transmembrane helix</keyword>
<evidence type="ECO:0000256" key="3">
    <source>
        <dbReference type="ARBA" id="ARBA00004721"/>
    </source>
</evidence>
<evidence type="ECO:0000256" key="8">
    <source>
        <dbReference type="ARBA" id="ARBA00022989"/>
    </source>
</evidence>
<name>A0A9P5UB36_9AGAR</name>
<keyword evidence="5 13" id="KW-0349">Heme</keyword>
<evidence type="ECO:0000256" key="9">
    <source>
        <dbReference type="ARBA" id="ARBA00023002"/>
    </source>
</evidence>
<keyword evidence="7 13" id="KW-0479">Metal-binding</keyword>
<dbReference type="SUPFAM" id="SSF48264">
    <property type="entry name" value="Cytochrome P450"/>
    <property type="match status" value="1"/>
</dbReference>
<keyword evidence="9" id="KW-0560">Oxidoreductase</keyword>
<evidence type="ECO:0000313" key="15">
    <source>
        <dbReference type="Proteomes" id="UP000772434"/>
    </source>
</evidence>
<dbReference type="CDD" id="cd11069">
    <property type="entry name" value="CYP_FUM15-like"/>
    <property type="match status" value="1"/>
</dbReference>
<evidence type="ECO:0000256" key="13">
    <source>
        <dbReference type="PIRSR" id="PIRSR602401-1"/>
    </source>
</evidence>
<evidence type="ECO:0000313" key="14">
    <source>
        <dbReference type="EMBL" id="KAF9072677.1"/>
    </source>
</evidence>
<dbReference type="PRINTS" id="PR00385">
    <property type="entry name" value="P450"/>
</dbReference>
<protein>
    <submittedName>
        <fullName evidence="14">Cytochrome P450</fullName>
    </submittedName>
</protein>
<dbReference type="Proteomes" id="UP000772434">
    <property type="component" value="Unassembled WGS sequence"/>
</dbReference>
<dbReference type="GO" id="GO:0020037">
    <property type="term" value="F:heme binding"/>
    <property type="evidence" value="ECO:0007669"/>
    <property type="project" value="InterPro"/>
</dbReference>
<evidence type="ECO:0000256" key="2">
    <source>
        <dbReference type="ARBA" id="ARBA00004370"/>
    </source>
</evidence>
<dbReference type="PRINTS" id="PR00463">
    <property type="entry name" value="EP450I"/>
</dbReference>
<keyword evidence="15" id="KW-1185">Reference proteome</keyword>
<sequence>MFSLSNPLLLATVLLVGRGLVWIVNLLLISPLFDPLRKLPGEHGPFFLSHVRKVTDPSLSAAQHEEWKRRYGKTFRYHGTGRFDYRLMTFDLRAVSHILMSPVYEKPKITRTFLSTMIGKSVFTTEGSEHTFQRKIIGPAFALHSIKTFTPIFLQTAEELREKWDEMILDGIDTFNVWDWMSRSTFDAFGQACLTYDFRAIHGETEELYLAFRQMIDLADKKGILRVLLPWLDKLWPDEIARSVQRSRQVILETGRRLISEKKASLAEKDVKIEKDLLTMLIQSNLSNDSAKRLSDTDLLDQISSFFVAGSDSTALALSFCLNALAENPDIQTRLRAELTQPSASANFKDKPYDVLDSFPFLDAVVRETLRLFPPVHGTLRVATQDDVIPLSSPVVLTDGTVVPAGEHIRIRKGSIIHIPIEGFNFAKDIWSEDTLEFRPDRWSSLPSTARPPQFPGLGNLMTFSFGPNSCLGSRFTLAEMKAFLYTIIPHYSLSIPEGQRIVKRNGMFTRPVVKGKSHLGVQLPLVVRRIDESSLSL</sequence>
<dbReference type="Gene3D" id="1.10.630.10">
    <property type="entry name" value="Cytochrome P450"/>
    <property type="match status" value="1"/>
</dbReference>
<evidence type="ECO:0000256" key="1">
    <source>
        <dbReference type="ARBA" id="ARBA00001971"/>
    </source>
</evidence>
<evidence type="ECO:0000256" key="11">
    <source>
        <dbReference type="ARBA" id="ARBA00023033"/>
    </source>
</evidence>
<dbReference type="PANTHER" id="PTHR24305">
    <property type="entry name" value="CYTOCHROME P450"/>
    <property type="match status" value="1"/>
</dbReference>
<dbReference type="OrthoDB" id="1470350at2759"/>
<dbReference type="InterPro" id="IPR002401">
    <property type="entry name" value="Cyt_P450_E_grp-I"/>
</dbReference>
<comment type="subcellular location">
    <subcellularLocation>
        <location evidence="2">Membrane</location>
    </subcellularLocation>
</comment>
<feature type="binding site" description="axial binding residue" evidence="13">
    <location>
        <position position="471"/>
    </location>
    <ligand>
        <name>heme</name>
        <dbReference type="ChEBI" id="CHEBI:30413"/>
    </ligand>
    <ligandPart>
        <name>Fe</name>
        <dbReference type="ChEBI" id="CHEBI:18248"/>
    </ligandPart>
</feature>
<evidence type="ECO:0000256" key="12">
    <source>
        <dbReference type="ARBA" id="ARBA00023136"/>
    </source>
</evidence>
<dbReference type="EMBL" id="JADNRY010000022">
    <property type="protein sequence ID" value="KAF9072677.1"/>
    <property type="molecule type" value="Genomic_DNA"/>
</dbReference>
<dbReference type="GO" id="GO:0005506">
    <property type="term" value="F:iron ion binding"/>
    <property type="evidence" value="ECO:0007669"/>
    <property type="project" value="InterPro"/>
</dbReference>
<dbReference type="InterPro" id="IPR001128">
    <property type="entry name" value="Cyt_P450"/>
</dbReference>
<evidence type="ECO:0000256" key="10">
    <source>
        <dbReference type="ARBA" id="ARBA00023004"/>
    </source>
</evidence>
<gene>
    <name evidence="14" type="ORF">BDP27DRAFT_1261070</name>
</gene>
<dbReference type="AlphaFoldDB" id="A0A9P5UB36"/>
<keyword evidence="12" id="KW-0472">Membrane</keyword>
<keyword evidence="11" id="KW-0503">Monooxygenase</keyword>
<comment type="caution">
    <text evidence="14">The sequence shown here is derived from an EMBL/GenBank/DDBJ whole genome shotgun (WGS) entry which is preliminary data.</text>
</comment>
<reference evidence="14" key="1">
    <citation type="submission" date="2020-11" db="EMBL/GenBank/DDBJ databases">
        <authorList>
            <consortium name="DOE Joint Genome Institute"/>
            <person name="Ahrendt S."/>
            <person name="Riley R."/>
            <person name="Andreopoulos W."/>
            <person name="Labutti K."/>
            <person name="Pangilinan J."/>
            <person name="Ruiz-Duenas F.J."/>
            <person name="Barrasa J.M."/>
            <person name="Sanchez-Garcia M."/>
            <person name="Camarero S."/>
            <person name="Miyauchi S."/>
            <person name="Serrano A."/>
            <person name="Linde D."/>
            <person name="Babiker R."/>
            <person name="Drula E."/>
            <person name="Ayuso-Fernandez I."/>
            <person name="Pacheco R."/>
            <person name="Padilla G."/>
            <person name="Ferreira P."/>
            <person name="Barriuso J."/>
            <person name="Kellner H."/>
            <person name="Castanera R."/>
            <person name="Alfaro M."/>
            <person name="Ramirez L."/>
            <person name="Pisabarro A.G."/>
            <person name="Kuo A."/>
            <person name="Tritt A."/>
            <person name="Lipzen A."/>
            <person name="He G."/>
            <person name="Yan M."/>
            <person name="Ng V."/>
            <person name="Cullen D."/>
            <person name="Martin F."/>
            <person name="Rosso M.-N."/>
            <person name="Henrissat B."/>
            <person name="Hibbett D."/>
            <person name="Martinez A.T."/>
            <person name="Grigoriev I.V."/>
        </authorList>
    </citation>
    <scope>NUCLEOTIDE SEQUENCE</scope>
    <source>
        <strain evidence="14">AH 40177</strain>
    </source>
</reference>
<keyword evidence="10 13" id="KW-0408">Iron</keyword>
<comment type="cofactor">
    <cofactor evidence="1 13">
        <name>heme</name>
        <dbReference type="ChEBI" id="CHEBI:30413"/>
    </cofactor>
</comment>
<dbReference type="GO" id="GO:0004497">
    <property type="term" value="F:monooxygenase activity"/>
    <property type="evidence" value="ECO:0007669"/>
    <property type="project" value="UniProtKB-KW"/>
</dbReference>
<organism evidence="14 15">
    <name type="scientific">Rhodocollybia butyracea</name>
    <dbReference type="NCBI Taxonomy" id="206335"/>
    <lineage>
        <taxon>Eukaryota</taxon>
        <taxon>Fungi</taxon>
        <taxon>Dikarya</taxon>
        <taxon>Basidiomycota</taxon>
        <taxon>Agaricomycotina</taxon>
        <taxon>Agaricomycetes</taxon>
        <taxon>Agaricomycetidae</taxon>
        <taxon>Agaricales</taxon>
        <taxon>Marasmiineae</taxon>
        <taxon>Omphalotaceae</taxon>
        <taxon>Rhodocollybia</taxon>
    </lineage>
</organism>
<proteinExistence type="inferred from homology"/>
<evidence type="ECO:0000256" key="4">
    <source>
        <dbReference type="ARBA" id="ARBA00010617"/>
    </source>
</evidence>
<keyword evidence="6" id="KW-0812">Transmembrane</keyword>
<dbReference type="Pfam" id="PF00067">
    <property type="entry name" value="p450"/>
    <property type="match status" value="1"/>
</dbReference>